<reference evidence="2" key="1">
    <citation type="submission" date="2014-11" db="EMBL/GenBank/DDBJ databases">
        <authorList>
            <person name="Otto D Thomas"/>
            <person name="Naeem Raeece"/>
        </authorList>
    </citation>
    <scope>NUCLEOTIDE SEQUENCE</scope>
</reference>
<accession>A0A0G4HPN3</accession>
<protein>
    <submittedName>
        <fullName evidence="2">Uncharacterized protein</fullName>
    </submittedName>
</protein>
<evidence type="ECO:0000313" key="2">
    <source>
        <dbReference type="EMBL" id="CEM46247.1"/>
    </source>
</evidence>
<feature type="transmembrane region" description="Helical" evidence="1">
    <location>
        <begin position="6"/>
        <end position="23"/>
    </location>
</feature>
<name>A0A0G4HPN3_9ALVE</name>
<dbReference type="AlphaFoldDB" id="A0A0G4HPN3"/>
<sequence>MSGSFIAWVAVIFLLGVSVFSHLQVIGCHEHLSVTEHQQALRNTPPWERVRPPSEDAVSCPGLPSPLWSFFQTALFVGLEGMKTNALQLFQVMREHPQAQQLLLAGNVVFVLMEDALWLWLVVTGLWNYLLKHTSWLICAVVLFYLCKAGVSFGGMVSTGDTRKMFGTASETAQQVEDTVTVWVMVVVQFVSQAVNGDQWAQLQHFQRGGTGASSSGGGIFSGGGGVGWPSAGSSIRGWGVSGSSRSEL</sequence>
<dbReference type="VEuPathDB" id="CryptoDB:Cvel_7831"/>
<proteinExistence type="predicted"/>
<feature type="transmembrane region" description="Helical" evidence="1">
    <location>
        <begin position="102"/>
        <end position="123"/>
    </location>
</feature>
<feature type="transmembrane region" description="Helical" evidence="1">
    <location>
        <begin position="135"/>
        <end position="157"/>
    </location>
</feature>
<keyword evidence="1" id="KW-1133">Transmembrane helix</keyword>
<evidence type="ECO:0000256" key="1">
    <source>
        <dbReference type="SAM" id="Phobius"/>
    </source>
</evidence>
<keyword evidence="1" id="KW-0812">Transmembrane</keyword>
<dbReference type="EMBL" id="CDMZ01003409">
    <property type="protein sequence ID" value="CEM46247.1"/>
    <property type="molecule type" value="Genomic_DNA"/>
</dbReference>
<keyword evidence="1" id="KW-0472">Membrane</keyword>
<gene>
    <name evidence="2" type="ORF">Cvel_7831</name>
</gene>
<organism evidence="2">
    <name type="scientific">Chromera velia CCMP2878</name>
    <dbReference type="NCBI Taxonomy" id="1169474"/>
    <lineage>
        <taxon>Eukaryota</taxon>
        <taxon>Sar</taxon>
        <taxon>Alveolata</taxon>
        <taxon>Colpodellida</taxon>
        <taxon>Chromeraceae</taxon>
        <taxon>Chromera</taxon>
    </lineage>
</organism>